<evidence type="ECO:0000313" key="5">
    <source>
        <dbReference type="EMBL" id="ATO40819.1"/>
    </source>
</evidence>
<dbReference type="InterPro" id="IPR010982">
    <property type="entry name" value="Lambda_DNA-bd_dom_sf"/>
</dbReference>
<evidence type="ECO:0000256" key="1">
    <source>
        <dbReference type="ARBA" id="ARBA00023015"/>
    </source>
</evidence>
<dbReference type="Gene3D" id="3.40.50.2300">
    <property type="match status" value="2"/>
</dbReference>
<keyword evidence="3" id="KW-0804">Transcription</keyword>
<dbReference type="RefSeq" id="WP_015021274.1">
    <property type="nucleotide sequence ID" value="NZ_CP017696.1"/>
</dbReference>
<evidence type="ECO:0000256" key="3">
    <source>
        <dbReference type="ARBA" id="ARBA00023163"/>
    </source>
</evidence>
<dbReference type="InterPro" id="IPR028082">
    <property type="entry name" value="Peripla_BP_I"/>
</dbReference>
<dbReference type="SMART" id="SM00354">
    <property type="entry name" value="HTH_LACI"/>
    <property type="match status" value="1"/>
</dbReference>
<reference evidence="5 6" key="1">
    <citation type="submission" date="2016-10" db="EMBL/GenBank/DDBJ databases">
        <title>The whole genome sequencing and assembly of B. asteroides DSM 20089 strain.</title>
        <authorList>
            <person name="Lee Y.-J."/>
            <person name="Park M.-K."/>
            <person name="Yi H."/>
            <person name="Bahn Y.-S."/>
            <person name="Kim J.F."/>
            <person name="Lee D.-W."/>
        </authorList>
    </citation>
    <scope>NUCLEOTIDE SEQUENCE [LARGE SCALE GENOMIC DNA]</scope>
    <source>
        <strain evidence="5 6">DSM 20089</strain>
    </source>
</reference>
<dbReference type="GO" id="GO:0003700">
    <property type="term" value="F:DNA-binding transcription factor activity"/>
    <property type="evidence" value="ECO:0007669"/>
    <property type="project" value="TreeGrafter"/>
</dbReference>
<gene>
    <name evidence="5" type="ORF">BA20089_00455</name>
</gene>
<dbReference type="Pfam" id="PF00356">
    <property type="entry name" value="LacI"/>
    <property type="match status" value="1"/>
</dbReference>
<dbReference type="Proteomes" id="UP000224056">
    <property type="component" value="Chromosome"/>
</dbReference>
<dbReference type="PANTHER" id="PTHR30146">
    <property type="entry name" value="LACI-RELATED TRANSCRIPTIONAL REPRESSOR"/>
    <property type="match status" value="1"/>
</dbReference>
<dbReference type="SUPFAM" id="SSF53822">
    <property type="entry name" value="Periplasmic binding protein-like I"/>
    <property type="match status" value="1"/>
</dbReference>
<dbReference type="PROSITE" id="PS00356">
    <property type="entry name" value="HTH_LACI_1"/>
    <property type="match status" value="1"/>
</dbReference>
<dbReference type="PROSITE" id="PS50932">
    <property type="entry name" value="HTH_LACI_2"/>
    <property type="match status" value="1"/>
</dbReference>
<organism evidence="5 6">
    <name type="scientific">Bifidobacterium asteroides DSM 20089</name>
    <dbReference type="NCBI Taxonomy" id="1437594"/>
    <lineage>
        <taxon>Bacteria</taxon>
        <taxon>Bacillati</taxon>
        <taxon>Actinomycetota</taxon>
        <taxon>Actinomycetes</taxon>
        <taxon>Bifidobacteriales</taxon>
        <taxon>Bifidobacteriaceae</taxon>
        <taxon>Bifidobacterium</taxon>
    </lineage>
</organism>
<keyword evidence="2" id="KW-0238">DNA-binding</keyword>
<sequence>MRKVVKLADIAKEAGVSTATVSKVVNGRSDVAKTTRDHIEKLLDSAGYKKSLTKTANSNSIEVILERIDTVWSLEILQGVSEMAQENDLSVTLTMAKTGDESDNHSWVYGTLGRRPIGVIFVLLEGNKKERRLLTSRNIPFVTVDARGEVAQDSITLRADNWTGGLLGTRHLISLGHTRIGIITGPKDMTCSMARYDGYCSAMAKAGIPVDPALKRSGQFTESDGRAQALSLLSMDNRPTAIFAGDDLQAMGIYEAARQLDISIPGDLSVVGFDNIRTSEYLGPALTTVEQPISEMARHAVKLILQMKDGQKVENENVFPTKLIVRNSTAPARENKG</sequence>
<dbReference type="GO" id="GO:0000976">
    <property type="term" value="F:transcription cis-regulatory region binding"/>
    <property type="evidence" value="ECO:0007669"/>
    <property type="project" value="TreeGrafter"/>
</dbReference>
<dbReference type="PRINTS" id="PR00036">
    <property type="entry name" value="HTHLACI"/>
</dbReference>
<protein>
    <submittedName>
        <fullName evidence="5">LacI family transcriptional regulator</fullName>
    </submittedName>
</protein>
<dbReference type="InterPro" id="IPR000843">
    <property type="entry name" value="HTH_LacI"/>
</dbReference>
<evidence type="ECO:0000259" key="4">
    <source>
        <dbReference type="PROSITE" id="PS50932"/>
    </source>
</evidence>
<evidence type="ECO:0000256" key="2">
    <source>
        <dbReference type="ARBA" id="ARBA00023125"/>
    </source>
</evidence>
<dbReference type="Pfam" id="PF13377">
    <property type="entry name" value="Peripla_BP_3"/>
    <property type="match status" value="1"/>
</dbReference>
<dbReference type="InterPro" id="IPR046335">
    <property type="entry name" value="LacI/GalR-like_sensor"/>
</dbReference>
<keyword evidence="1" id="KW-0805">Transcription regulation</keyword>
<dbReference type="CDD" id="cd01392">
    <property type="entry name" value="HTH_LacI"/>
    <property type="match status" value="1"/>
</dbReference>
<accession>A0AAD0EU25</accession>
<dbReference type="GeneID" id="93049849"/>
<dbReference type="EMBL" id="CP017696">
    <property type="protein sequence ID" value="ATO40819.1"/>
    <property type="molecule type" value="Genomic_DNA"/>
</dbReference>
<dbReference type="SUPFAM" id="SSF47413">
    <property type="entry name" value="lambda repressor-like DNA-binding domains"/>
    <property type="match status" value="1"/>
</dbReference>
<dbReference type="PANTHER" id="PTHR30146:SF153">
    <property type="entry name" value="LACTOSE OPERON REPRESSOR"/>
    <property type="match status" value="1"/>
</dbReference>
<evidence type="ECO:0000313" key="6">
    <source>
        <dbReference type="Proteomes" id="UP000224056"/>
    </source>
</evidence>
<proteinExistence type="predicted"/>
<dbReference type="Gene3D" id="1.10.260.40">
    <property type="entry name" value="lambda repressor-like DNA-binding domains"/>
    <property type="match status" value="1"/>
</dbReference>
<dbReference type="AlphaFoldDB" id="A0AAD0EU25"/>
<feature type="domain" description="HTH lacI-type" evidence="4">
    <location>
        <begin position="5"/>
        <end position="59"/>
    </location>
</feature>
<name>A0AAD0EU25_9BIFI</name>